<reference evidence="3 4" key="1">
    <citation type="submission" date="2014-02" db="EMBL/GenBank/DDBJ databases">
        <title>Transposable element dynamics among asymbiotic and ectomycorrhizal Amanita fungi.</title>
        <authorList>
            <consortium name="DOE Joint Genome Institute"/>
            <person name="Hess J."/>
            <person name="Skrede I."/>
            <person name="Wolfe B."/>
            <person name="LaButti K."/>
            <person name="Ohm R.A."/>
            <person name="Grigoriev I.V."/>
            <person name="Pringle A."/>
        </authorList>
    </citation>
    <scope>NUCLEOTIDE SEQUENCE [LARGE SCALE GENOMIC DNA]</scope>
    <source>
        <strain evidence="3 4">SKay4041</strain>
    </source>
</reference>
<proteinExistence type="predicted"/>
<sequence length="231" mass="26081">MSHFFSQSYLVMLLFLFLLTPIVHALSIHHRLYHPLAPNFYFSPRAHVSLNPQLSYSPSSSISDDLASSFQRLLELDLDPDAALYQLALEHDNDSSIAHWDVSSVKLCHLVNATSDSFLFHTKGDYVYAIDYFVSPIPHDGSCPKRKANRIWTDTLALAYDMSTSIKLVTPRLPPLPELRVPPPLSPDGEPVKPVPEKSFIQKYWMYILAILIALMASGGTEEDQPQRRTS</sequence>
<dbReference type="PANTHER" id="PTHR39219">
    <property type="entry name" value="ER MEMBRANE PROTEIN COMPLEX SUBUNIT 10"/>
    <property type="match status" value="1"/>
</dbReference>
<feature type="signal peptide" evidence="2">
    <location>
        <begin position="1"/>
        <end position="25"/>
    </location>
</feature>
<accession>A0A2A9NWW0</accession>
<feature type="transmembrane region" description="Helical" evidence="1">
    <location>
        <begin position="204"/>
        <end position="221"/>
    </location>
</feature>
<evidence type="ECO:0000313" key="4">
    <source>
        <dbReference type="Proteomes" id="UP000242287"/>
    </source>
</evidence>
<dbReference type="OrthoDB" id="1894652at2759"/>
<evidence type="ECO:0000256" key="1">
    <source>
        <dbReference type="SAM" id="Phobius"/>
    </source>
</evidence>
<dbReference type="AlphaFoldDB" id="A0A2A9NWW0"/>
<dbReference type="Proteomes" id="UP000242287">
    <property type="component" value="Unassembled WGS sequence"/>
</dbReference>
<evidence type="ECO:0000256" key="2">
    <source>
        <dbReference type="SAM" id="SignalP"/>
    </source>
</evidence>
<dbReference type="CDD" id="cd22209">
    <property type="entry name" value="EMC10"/>
    <property type="match status" value="1"/>
</dbReference>
<name>A0A2A9NWW0_9AGAR</name>
<keyword evidence="1" id="KW-0812">Transmembrane</keyword>
<gene>
    <name evidence="3" type="ORF">AMATHDRAFT_1879</name>
</gene>
<dbReference type="STRING" id="703135.A0A2A9NWW0"/>
<keyword evidence="1" id="KW-1133">Transmembrane helix</keyword>
<dbReference type="Pfam" id="PF21203">
    <property type="entry name" value="ECM10"/>
    <property type="match status" value="1"/>
</dbReference>
<keyword evidence="2" id="KW-0732">Signal</keyword>
<keyword evidence="1" id="KW-0472">Membrane</keyword>
<organism evidence="3 4">
    <name type="scientific">Amanita thiersii Skay4041</name>
    <dbReference type="NCBI Taxonomy" id="703135"/>
    <lineage>
        <taxon>Eukaryota</taxon>
        <taxon>Fungi</taxon>
        <taxon>Dikarya</taxon>
        <taxon>Basidiomycota</taxon>
        <taxon>Agaricomycotina</taxon>
        <taxon>Agaricomycetes</taxon>
        <taxon>Agaricomycetidae</taxon>
        <taxon>Agaricales</taxon>
        <taxon>Pluteineae</taxon>
        <taxon>Amanitaceae</taxon>
        <taxon>Amanita</taxon>
    </lineage>
</organism>
<feature type="chain" id="PRO_5012111839" evidence="2">
    <location>
        <begin position="26"/>
        <end position="231"/>
    </location>
</feature>
<evidence type="ECO:0000313" key="3">
    <source>
        <dbReference type="EMBL" id="PFH52837.1"/>
    </source>
</evidence>
<protein>
    <submittedName>
        <fullName evidence="3">Uncharacterized protein</fullName>
    </submittedName>
</protein>
<dbReference type="PANTHER" id="PTHR39219:SF1">
    <property type="entry name" value="ER MEMBRANE PROTEIN COMPLEX SUBUNIT 10"/>
    <property type="match status" value="1"/>
</dbReference>
<keyword evidence="4" id="KW-1185">Reference proteome</keyword>
<dbReference type="EMBL" id="KZ301977">
    <property type="protein sequence ID" value="PFH52837.1"/>
    <property type="molecule type" value="Genomic_DNA"/>
</dbReference>